<dbReference type="Proteomes" id="UP000479710">
    <property type="component" value="Unassembled WGS sequence"/>
</dbReference>
<evidence type="ECO:0000313" key="2">
    <source>
        <dbReference type="EMBL" id="KAF0914948.1"/>
    </source>
</evidence>
<protein>
    <submittedName>
        <fullName evidence="2">Uncharacterized protein</fullName>
    </submittedName>
</protein>
<proteinExistence type="predicted"/>
<accession>A0A6G1DQQ4</accession>
<feature type="compositionally biased region" description="Basic and acidic residues" evidence="1">
    <location>
        <begin position="66"/>
        <end position="78"/>
    </location>
</feature>
<keyword evidence="3" id="KW-1185">Reference proteome</keyword>
<name>A0A6G1DQQ4_9ORYZ</name>
<sequence length="132" mass="14191">MRLELGRIRKGWGGGVHLLVVTGGLGPPGTIGAEETRALCQRARQARWIGGAVRDRPPELAGGGSEQRRSHPPQRIEADTVANPCDARSGRRTEGISPIRTGWSVSEEKSGESFGRYCHGREASLPCPIGRI</sequence>
<evidence type="ECO:0000256" key="1">
    <source>
        <dbReference type="SAM" id="MobiDB-lite"/>
    </source>
</evidence>
<reference evidence="2 3" key="1">
    <citation type="submission" date="2019-11" db="EMBL/GenBank/DDBJ databases">
        <title>Whole genome sequence of Oryza granulata.</title>
        <authorList>
            <person name="Li W."/>
        </authorList>
    </citation>
    <scope>NUCLEOTIDE SEQUENCE [LARGE SCALE GENOMIC DNA]</scope>
    <source>
        <strain evidence="3">cv. Menghai</strain>
        <tissue evidence="2">Leaf</tissue>
    </source>
</reference>
<comment type="caution">
    <text evidence="2">The sequence shown here is derived from an EMBL/GenBank/DDBJ whole genome shotgun (WGS) entry which is preliminary data.</text>
</comment>
<organism evidence="2 3">
    <name type="scientific">Oryza meyeriana var. granulata</name>
    <dbReference type="NCBI Taxonomy" id="110450"/>
    <lineage>
        <taxon>Eukaryota</taxon>
        <taxon>Viridiplantae</taxon>
        <taxon>Streptophyta</taxon>
        <taxon>Embryophyta</taxon>
        <taxon>Tracheophyta</taxon>
        <taxon>Spermatophyta</taxon>
        <taxon>Magnoliopsida</taxon>
        <taxon>Liliopsida</taxon>
        <taxon>Poales</taxon>
        <taxon>Poaceae</taxon>
        <taxon>BOP clade</taxon>
        <taxon>Oryzoideae</taxon>
        <taxon>Oryzeae</taxon>
        <taxon>Oryzinae</taxon>
        <taxon>Oryza</taxon>
        <taxon>Oryza meyeriana</taxon>
    </lineage>
</organism>
<gene>
    <name evidence="2" type="ORF">E2562_032928</name>
</gene>
<evidence type="ECO:0000313" key="3">
    <source>
        <dbReference type="Proteomes" id="UP000479710"/>
    </source>
</evidence>
<dbReference type="EMBL" id="SPHZ02000006">
    <property type="protein sequence ID" value="KAF0914948.1"/>
    <property type="molecule type" value="Genomic_DNA"/>
</dbReference>
<feature type="region of interest" description="Disordered" evidence="1">
    <location>
        <begin position="51"/>
        <end position="111"/>
    </location>
</feature>
<dbReference type="AlphaFoldDB" id="A0A6G1DQQ4"/>